<keyword evidence="2" id="KW-1185">Reference proteome</keyword>
<accession>A0A371NYP5</accession>
<comment type="caution">
    <text evidence="1">The sequence shown here is derived from an EMBL/GenBank/DDBJ whole genome shotgun (WGS) entry which is preliminary data.</text>
</comment>
<protein>
    <recommendedName>
        <fullName evidence="3">Glycosyltransferase family 2 protein</fullName>
    </recommendedName>
</protein>
<dbReference type="OrthoDB" id="745987at2"/>
<evidence type="ECO:0000313" key="2">
    <source>
        <dbReference type="Proteomes" id="UP000262172"/>
    </source>
</evidence>
<sequence>MTRIHAYVLIADPSFLRESLMAYYPYVDRIVLSYDRTSTSWTGTPLPVAQCLKIVEELDSEGKCVHAPGDFARLDHWVFANETFQRQAALDAASEGADWVLQLDTDEVMGDPDTFFEMLGRADRAGAGGLDFPARWLYTRTGPGRYLESSTRLWRRVAGYPGPLAVRAGTRLRHARQADVDLFRVDLRERSTDPARPKDAPVDAVISPEQAVLHFSWVRDPDTIRRKFGWSGHTAVYKPPKIYRRWAWRTRHPLLATLMTPLMRGHQNRFRLAKVAEPPGGVPPVLEFEAMPERNS</sequence>
<dbReference type="EMBL" id="QUAB01000013">
    <property type="protein sequence ID" value="REJ08027.1"/>
    <property type="molecule type" value="Genomic_DNA"/>
</dbReference>
<name>A0A371NYP5_9MICO</name>
<dbReference type="RefSeq" id="WP_116240639.1">
    <property type="nucleotide sequence ID" value="NZ_QUAB01000013.1"/>
</dbReference>
<proteinExistence type="predicted"/>
<gene>
    <name evidence="1" type="ORF">DY023_01825</name>
</gene>
<organism evidence="1 2">
    <name type="scientific">Microbacterium bovistercoris</name>
    <dbReference type="NCBI Taxonomy" id="2293570"/>
    <lineage>
        <taxon>Bacteria</taxon>
        <taxon>Bacillati</taxon>
        <taxon>Actinomycetota</taxon>
        <taxon>Actinomycetes</taxon>
        <taxon>Micrococcales</taxon>
        <taxon>Microbacteriaceae</taxon>
        <taxon>Microbacterium</taxon>
    </lineage>
</organism>
<dbReference type="Proteomes" id="UP000262172">
    <property type="component" value="Unassembled WGS sequence"/>
</dbReference>
<reference evidence="1 2" key="1">
    <citation type="submission" date="2018-08" db="EMBL/GenBank/DDBJ databases">
        <title>Isolation, diversity and antifungal activity of Actinobacteria from cow dung.</title>
        <authorList>
            <person name="Ling L."/>
        </authorList>
    </citation>
    <scope>NUCLEOTIDE SEQUENCE [LARGE SCALE GENOMIC DNA]</scope>
    <source>
        <strain evidence="1 2">NEAU-LLE</strain>
    </source>
</reference>
<evidence type="ECO:0008006" key="3">
    <source>
        <dbReference type="Google" id="ProtNLM"/>
    </source>
</evidence>
<evidence type="ECO:0000313" key="1">
    <source>
        <dbReference type="EMBL" id="REJ08027.1"/>
    </source>
</evidence>
<dbReference type="AlphaFoldDB" id="A0A371NYP5"/>